<dbReference type="VEuPathDB" id="FungiDB:BON22_4193"/>
<feature type="region of interest" description="Disordered" evidence="1">
    <location>
        <begin position="734"/>
        <end position="832"/>
    </location>
</feature>
<evidence type="ECO:0000256" key="1">
    <source>
        <dbReference type="SAM" id="MobiDB-lite"/>
    </source>
</evidence>
<dbReference type="SMART" id="SM00320">
    <property type="entry name" value="WD40"/>
    <property type="match status" value="8"/>
</dbReference>
<dbReference type="PANTHER" id="PTHR45589:SF1">
    <property type="entry name" value="WD REPEAT DOMAIN 62, ISOFORM G"/>
    <property type="match status" value="1"/>
</dbReference>
<dbReference type="Pfam" id="PF00400">
    <property type="entry name" value="WD40"/>
    <property type="match status" value="1"/>
</dbReference>
<dbReference type="PhylomeDB" id="A0A061AY37"/>
<dbReference type="OrthoDB" id="6252103at2759"/>
<accession>A0A061AY37</accession>
<dbReference type="InterPro" id="IPR001680">
    <property type="entry name" value="WD40_rpt"/>
</dbReference>
<dbReference type="EMBL" id="LK052893">
    <property type="protein sequence ID" value="CDR42140.1"/>
    <property type="molecule type" value="Genomic_DNA"/>
</dbReference>
<sequence length="918" mass="100904">MSEPSLLISRIYGTSSDSQRTFAASSNLIAYIASGGVVVCSIDQETGTLSNQRFFCATNSQQSNQTNAQASAYSYLNMMGSQTQSEEKDSFGLPKVSQTIAVIDANGSTLAQGVSDMSLSSPQSKLSSQRIKTISCIAISPDEKLLAVGESGTQPRILLFSLAPDAHDFPFLSIAEHSFGVSALHFSPDSKYLLSIGDSHDGFIFLWRLGGSSVSIAGANKCTSQINGVTWLEDTIVTYGVRHIKIWKFEEFEKKSMIQGKNVILGDFINGNFVYATPVLHNDGEDDILFLTSLGEVCGYNYLNNNLTLRYVNAGSPKAGAILSDIFSKRVWIATDKISELPANALAQTLTKESDGALDSPTKVKFLAPITCMKQISERYLVYITSNEEIQLLDVESGESRHLIESLSKSVNGVKKTSSGKVVSWTKEGVLKTIDTDSFNLTDFTTVAIPEVPGMVIENHLTALDVTSDGQIVIGDAYGNLTVFDEDGAQSLSVQAHEFTINDVCSFQISDFQFIVSIGRDRMIQVFARTKLPDVQHDDITNEWGICQTLADHRGNLLQLVFHENRLYVSSADRSISVHSFALDSGVLSIKKEKTISLKSSPTAMTISNDELVVSTMDKQLSIFNITTLESTRTLKLYTEDNETMLADNVAVISPNQIACSCTDKSIRVFNFITGRQISVHWGHSESIKCLLHVNQHLITLSANGCLFSWSFRQNISATSKSTIQKYNDLATPPRVMRKIKKPVSQTSTPVTRRNINVSPSPSTAKSPAMTRLQSTAKMTPSKLSPNARPNLSQSPGSSSTPLRSKASTPRMSTVNNANMNSPSPTAKRSSILVTNKTRLQESNTKMELNKENKVSTGDLVRQLRLFRENMDSYTQEDIMLVKREVKLLFNYEEEILTKYNSVVLDAVKQLINNDSDK</sequence>
<dbReference type="Gene3D" id="2.130.10.10">
    <property type="entry name" value="YVTN repeat-like/Quinoprotein amine dehydrogenase"/>
    <property type="match status" value="3"/>
</dbReference>
<dbReference type="InterPro" id="IPR052779">
    <property type="entry name" value="WDR62"/>
</dbReference>
<gene>
    <name evidence="2" type="ORF">CYFA0S_08e04060g</name>
</gene>
<protein>
    <submittedName>
        <fullName evidence="2">CYFA0S08e04060g1_1</fullName>
    </submittedName>
</protein>
<reference evidence="2" key="1">
    <citation type="journal article" date="2014" name="Genome Announc.">
        <title>Genome sequence of the yeast Cyberlindnera fabianii (Hansenula fabianii).</title>
        <authorList>
            <person name="Freel K.C."/>
            <person name="Sarilar V."/>
            <person name="Neuveglise C."/>
            <person name="Devillers H."/>
            <person name="Friedrich A."/>
            <person name="Schacherer J."/>
        </authorList>
    </citation>
    <scope>NUCLEOTIDE SEQUENCE</scope>
    <source>
        <strain evidence="2">YJS4271</strain>
    </source>
</reference>
<proteinExistence type="predicted"/>
<feature type="compositionally biased region" description="Polar residues" evidence="1">
    <location>
        <begin position="744"/>
        <end position="832"/>
    </location>
</feature>
<organism evidence="2">
    <name type="scientific">Cyberlindnera fabianii</name>
    <name type="common">Yeast</name>
    <name type="synonym">Hansenula fabianii</name>
    <dbReference type="NCBI Taxonomy" id="36022"/>
    <lineage>
        <taxon>Eukaryota</taxon>
        <taxon>Fungi</taxon>
        <taxon>Dikarya</taxon>
        <taxon>Ascomycota</taxon>
        <taxon>Saccharomycotina</taxon>
        <taxon>Saccharomycetes</taxon>
        <taxon>Phaffomycetales</taxon>
        <taxon>Phaffomycetaceae</taxon>
        <taxon>Cyberlindnera</taxon>
    </lineage>
</organism>
<evidence type="ECO:0000313" key="2">
    <source>
        <dbReference type="EMBL" id="CDR42140.1"/>
    </source>
</evidence>
<dbReference type="AlphaFoldDB" id="A0A061AY37"/>
<dbReference type="PANTHER" id="PTHR45589">
    <property type="entry name" value="WD REPEAT DOMAIN 62, ISOFORM G"/>
    <property type="match status" value="1"/>
</dbReference>
<name>A0A061AY37_CYBFA</name>
<dbReference type="SUPFAM" id="SSF50978">
    <property type="entry name" value="WD40 repeat-like"/>
    <property type="match status" value="2"/>
</dbReference>
<dbReference type="InterPro" id="IPR036322">
    <property type="entry name" value="WD40_repeat_dom_sf"/>
</dbReference>
<dbReference type="InterPro" id="IPR015943">
    <property type="entry name" value="WD40/YVTN_repeat-like_dom_sf"/>
</dbReference>